<keyword evidence="1" id="KW-0472">Membrane</keyword>
<dbReference type="RefSeq" id="WP_012798792.1">
    <property type="nucleotide sequence ID" value="NC_013165.1"/>
</dbReference>
<protein>
    <submittedName>
        <fullName evidence="2">Uncharacterized protein</fullName>
    </submittedName>
</protein>
<keyword evidence="3" id="KW-1185">Reference proteome</keyword>
<organism evidence="2 3">
    <name type="scientific">Slackia heliotrinireducens (strain ATCC 29202 / DSM 20476 / NCTC 11029 / RHS 1)</name>
    <name type="common">Peptococcus heliotrinreducens</name>
    <dbReference type="NCBI Taxonomy" id="471855"/>
    <lineage>
        <taxon>Bacteria</taxon>
        <taxon>Bacillati</taxon>
        <taxon>Actinomycetota</taxon>
        <taxon>Coriobacteriia</taxon>
        <taxon>Eggerthellales</taxon>
        <taxon>Eggerthellaceae</taxon>
        <taxon>Slackia</taxon>
    </lineage>
</organism>
<keyword evidence="1" id="KW-0812">Transmembrane</keyword>
<dbReference type="EMBL" id="CP001684">
    <property type="protein sequence ID" value="ACV22690.1"/>
    <property type="molecule type" value="Genomic_DNA"/>
</dbReference>
<dbReference type="Proteomes" id="UP000002026">
    <property type="component" value="Chromosome"/>
</dbReference>
<evidence type="ECO:0000313" key="3">
    <source>
        <dbReference type="Proteomes" id="UP000002026"/>
    </source>
</evidence>
<reference evidence="2 3" key="1">
    <citation type="journal article" date="2009" name="Stand. Genomic Sci.">
        <title>Complete genome sequence of Slackia heliotrinireducens type strain (RHS 1).</title>
        <authorList>
            <person name="Pukall R."/>
            <person name="Lapidus A."/>
            <person name="Nolan M."/>
            <person name="Copeland A."/>
            <person name="Glavina Del Rio T."/>
            <person name="Lucas S."/>
            <person name="Chen F."/>
            <person name="Tice H."/>
            <person name="Cheng J.F."/>
            <person name="Chertkov O."/>
            <person name="Bruce D."/>
            <person name="Goodwin L."/>
            <person name="Kuske C."/>
            <person name="Brettin T."/>
            <person name="Detter J.C."/>
            <person name="Han C."/>
            <person name="Pitluck S."/>
            <person name="Pati A."/>
            <person name="Mavrommatis K."/>
            <person name="Ivanova N."/>
            <person name="Ovchinnikova G."/>
            <person name="Chen A."/>
            <person name="Palaniappan K."/>
            <person name="Schneider S."/>
            <person name="Rohde M."/>
            <person name="Chain P."/>
            <person name="D'haeseleer P."/>
            <person name="Goker M."/>
            <person name="Bristow J."/>
            <person name="Eisen J.A."/>
            <person name="Markowitz V."/>
            <person name="Kyrpides N.C."/>
            <person name="Klenk H.P."/>
            <person name="Hugenholtz P."/>
        </authorList>
    </citation>
    <scope>NUCLEOTIDE SEQUENCE [LARGE SCALE GENOMIC DNA]</scope>
    <source>
        <strain evidence="3">ATCC 29202 / DSM 20476 / NCTC 11029 / RHS 1</strain>
    </source>
</reference>
<keyword evidence="1" id="KW-1133">Transmembrane helix</keyword>
<dbReference type="AlphaFoldDB" id="C7N705"/>
<proteinExistence type="predicted"/>
<dbReference type="KEGG" id="shi:Shel_16710"/>
<dbReference type="HOGENOM" id="CLU_1831922_0_0_11"/>
<accession>C7N705</accession>
<gene>
    <name evidence="2" type="ordered locus">Shel_16710</name>
</gene>
<feature type="transmembrane region" description="Helical" evidence="1">
    <location>
        <begin position="12"/>
        <end position="31"/>
    </location>
</feature>
<feature type="transmembrane region" description="Helical" evidence="1">
    <location>
        <begin position="102"/>
        <end position="121"/>
    </location>
</feature>
<evidence type="ECO:0000256" key="1">
    <source>
        <dbReference type="SAM" id="Phobius"/>
    </source>
</evidence>
<feature type="transmembrane region" description="Helical" evidence="1">
    <location>
        <begin position="75"/>
        <end position="96"/>
    </location>
</feature>
<dbReference type="eggNOG" id="ENOG5033FMQ">
    <property type="taxonomic scope" value="Bacteria"/>
</dbReference>
<name>C7N705_SLAHD</name>
<sequence length="146" mass="16236">MDLKQFLVQKLSLFFMLTTLITLVICAFGLYLDADAQFGYNELLTPVRIAALCVIPTLVTYSRHELTPRQMKARMALELALIEAVVLALAFTSPAIDTDRASVVAAIAGSVLGIYVLARLFSWLHDSAQARELNAELARFQQLFEE</sequence>
<feature type="transmembrane region" description="Helical" evidence="1">
    <location>
        <begin position="43"/>
        <end position="63"/>
    </location>
</feature>
<evidence type="ECO:0000313" key="2">
    <source>
        <dbReference type="EMBL" id="ACV22690.1"/>
    </source>
</evidence>
<dbReference type="STRING" id="471855.Shel_16710"/>